<evidence type="ECO:0000256" key="1">
    <source>
        <dbReference type="ARBA" id="ARBA00009179"/>
    </source>
</evidence>
<dbReference type="CDD" id="cd06782">
    <property type="entry name" value="cpPDZ_CPP-like"/>
    <property type="match status" value="1"/>
</dbReference>
<dbReference type="NCBIfam" id="TIGR00225">
    <property type="entry name" value="prc"/>
    <property type="match status" value="1"/>
</dbReference>
<keyword evidence="8" id="KW-1185">Reference proteome</keyword>
<dbReference type="PROSITE" id="PS50106">
    <property type="entry name" value="PDZ"/>
    <property type="match status" value="1"/>
</dbReference>
<dbReference type="GO" id="GO:0004175">
    <property type="term" value="F:endopeptidase activity"/>
    <property type="evidence" value="ECO:0007669"/>
    <property type="project" value="TreeGrafter"/>
</dbReference>
<gene>
    <name evidence="7" type="ORF">DRB17_06200</name>
</gene>
<evidence type="ECO:0000256" key="3">
    <source>
        <dbReference type="ARBA" id="ARBA00022801"/>
    </source>
</evidence>
<dbReference type="GO" id="GO:0030288">
    <property type="term" value="C:outer membrane-bounded periplasmic space"/>
    <property type="evidence" value="ECO:0007669"/>
    <property type="project" value="TreeGrafter"/>
</dbReference>
<keyword evidence="3 5" id="KW-0378">Hydrolase</keyword>
<comment type="caution">
    <text evidence="7">The sequence shown here is derived from an EMBL/GenBank/DDBJ whole genome shotgun (WGS) entry which is preliminary data.</text>
</comment>
<dbReference type="SUPFAM" id="SSF52096">
    <property type="entry name" value="ClpP/crotonase"/>
    <property type="match status" value="1"/>
</dbReference>
<dbReference type="InterPro" id="IPR004447">
    <property type="entry name" value="Peptidase_S41A"/>
</dbReference>
<accession>A0A369TF52</accession>
<proteinExistence type="inferred from homology"/>
<evidence type="ECO:0000313" key="7">
    <source>
        <dbReference type="EMBL" id="RDD62747.1"/>
    </source>
</evidence>
<dbReference type="EMBL" id="QPMH01000004">
    <property type="protein sequence ID" value="RDD62747.1"/>
    <property type="molecule type" value="Genomic_DNA"/>
</dbReference>
<dbReference type="GO" id="GO:0008236">
    <property type="term" value="F:serine-type peptidase activity"/>
    <property type="evidence" value="ECO:0007669"/>
    <property type="project" value="UniProtKB-KW"/>
</dbReference>
<dbReference type="InterPro" id="IPR005151">
    <property type="entry name" value="Tail-specific_protease"/>
</dbReference>
<sequence>MATPKGKPNRLGRTGMAPRKLPARAVRIAAFSMLVLAVACAGKEQNTVSGEYNSFEATRLFSVGYHDIADIYIEEVAMADLAVAGLREVAEMDPTVAVERHGDDLSMRVKGRETHVFPLPKSEDPDRWGSMTASALEAGQSYSPTLRNKSAEELYESMFEGMLVHLDPYSRYAGADRARENRANRDGFGGIGVRIGMVDAGIEILSVMQDSPAKSAGLAEGDVIVAIDGEPAAMLGRAEAVEKLRGRIDSRVALTVRREDLEYPVQIAVRRGHIVPQTVEYRREGDTAYIRVSGFNQNTAESMRRVIGKARRDIGPDLAGFVLDLRDNPGGLLDQAVDVSDLFVREGRIVSTHGRHPDSHQYFDADPDDLGEGRPVVVLVNAASASASEIVAAALQDSGRAVVIGSTSFGKGTVQTVLRLPNRGELTLTWARFHAPSGYALSRRGVLPDVCTSGKAEDFDDVLADLRHSRMTRQTRTHSAAYGDGQAGEEALEALRASCPGRRASPSLDLDVALRLIHDRELYRTAAGTVPAKLAQVHH</sequence>
<dbReference type="Pfam" id="PF03572">
    <property type="entry name" value="Peptidase_S41"/>
    <property type="match status" value="1"/>
</dbReference>
<dbReference type="Gene3D" id="3.30.750.44">
    <property type="match status" value="1"/>
</dbReference>
<dbReference type="PANTHER" id="PTHR32060:SF30">
    <property type="entry name" value="CARBOXY-TERMINAL PROCESSING PROTEASE CTPA"/>
    <property type="match status" value="1"/>
</dbReference>
<dbReference type="InterPro" id="IPR001478">
    <property type="entry name" value="PDZ"/>
</dbReference>
<evidence type="ECO:0000256" key="2">
    <source>
        <dbReference type="ARBA" id="ARBA00022670"/>
    </source>
</evidence>
<dbReference type="CDD" id="cd07560">
    <property type="entry name" value="Peptidase_S41_CPP"/>
    <property type="match status" value="1"/>
</dbReference>
<evidence type="ECO:0000313" key="8">
    <source>
        <dbReference type="Proteomes" id="UP000253941"/>
    </source>
</evidence>
<dbReference type="GO" id="GO:0006508">
    <property type="term" value="P:proteolysis"/>
    <property type="evidence" value="ECO:0007669"/>
    <property type="project" value="UniProtKB-KW"/>
</dbReference>
<protein>
    <submittedName>
        <fullName evidence="7">S41 family peptidase</fullName>
    </submittedName>
</protein>
<dbReference type="SUPFAM" id="SSF50156">
    <property type="entry name" value="PDZ domain-like"/>
    <property type="match status" value="1"/>
</dbReference>
<reference evidence="7 8" key="1">
    <citation type="submission" date="2018-07" db="EMBL/GenBank/DDBJ databases">
        <title>Venubactetium sediminum gen. nov., sp. nov., isolated from a marine solar saltern.</title>
        <authorList>
            <person name="Wang S."/>
        </authorList>
    </citation>
    <scope>NUCLEOTIDE SEQUENCE [LARGE SCALE GENOMIC DNA]</scope>
    <source>
        <strain evidence="7 8">WD2A32</strain>
    </source>
</reference>
<evidence type="ECO:0000256" key="5">
    <source>
        <dbReference type="RuleBase" id="RU004404"/>
    </source>
</evidence>
<evidence type="ECO:0000256" key="4">
    <source>
        <dbReference type="ARBA" id="ARBA00022825"/>
    </source>
</evidence>
<dbReference type="InterPro" id="IPR029045">
    <property type="entry name" value="ClpP/crotonase-like_dom_sf"/>
</dbReference>
<dbReference type="GO" id="GO:0007165">
    <property type="term" value="P:signal transduction"/>
    <property type="evidence" value="ECO:0007669"/>
    <property type="project" value="TreeGrafter"/>
</dbReference>
<keyword evidence="4 5" id="KW-0720">Serine protease</keyword>
<dbReference type="AlphaFoldDB" id="A0A369TF52"/>
<feature type="domain" description="PDZ" evidence="6">
    <location>
        <begin position="180"/>
        <end position="245"/>
    </location>
</feature>
<dbReference type="PANTHER" id="PTHR32060">
    <property type="entry name" value="TAIL-SPECIFIC PROTEASE"/>
    <property type="match status" value="1"/>
</dbReference>
<dbReference type="SMART" id="SM00245">
    <property type="entry name" value="TSPc"/>
    <property type="match status" value="1"/>
</dbReference>
<name>A0A369TF52_9PROT</name>
<dbReference type="InterPro" id="IPR036034">
    <property type="entry name" value="PDZ_sf"/>
</dbReference>
<dbReference type="Pfam" id="PF17820">
    <property type="entry name" value="PDZ_6"/>
    <property type="match status" value="1"/>
</dbReference>
<dbReference type="Gene3D" id="2.30.42.10">
    <property type="match status" value="1"/>
</dbReference>
<dbReference type="Proteomes" id="UP000253941">
    <property type="component" value="Unassembled WGS sequence"/>
</dbReference>
<comment type="similarity">
    <text evidence="1 5">Belongs to the peptidase S41A family.</text>
</comment>
<evidence type="ECO:0000259" key="6">
    <source>
        <dbReference type="PROSITE" id="PS50106"/>
    </source>
</evidence>
<dbReference type="SMART" id="SM00228">
    <property type="entry name" value="PDZ"/>
    <property type="match status" value="1"/>
</dbReference>
<keyword evidence="2 5" id="KW-0645">Protease</keyword>
<dbReference type="Gene3D" id="3.90.226.10">
    <property type="entry name" value="2-enoyl-CoA Hydratase, Chain A, domain 1"/>
    <property type="match status" value="1"/>
</dbReference>
<dbReference type="InterPro" id="IPR041489">
    <property type="entry name" value="PDZ_6"/>
</dbReference>
<organism evidence="7 8">
    <name type="scientific">Ferruginivarius sediminum</name>
    <dbReference type="NCBI Taxonomy" id="2661937"/>
    <lineage>
        <taxon>Bacteria</taxon>
        <taxon>Pseudomonadati</taxon>
        <taxon>Pseudomonadota</taxon>
        <taxon>Alphaproteobacteria</taxon>
        <taxon>Rhodospirillales</taxon>
        <taxon>Rhodospirillaceae</taxon>
        <taxon>Ferruginivarius</taxon>
    </lineage>
</organism>